<organism evidence="1">
    <name type="scientific">Arundo donax</name>
    <name type="common">Giant reed</name>
    <name type="synonym">Donax arundinaceus</name>
    <dbReference type="NCBI Taxonomy" id="35708"/>
    <lineage>
        <taxon>Eukaryota</taxon>
        <taxon>Viridiplantae</taxon>
        <taxon>Streptophyta</taxon>
        <taxon>Embryophyta</taxon>
        <taxon>Tracheophyta</taxon>
        <taxon>Spermatophyta</taxon>
        <taxon>Magnoliopsida</taxon>
        <taxon>Liliopsida</taxon>
        <taxon>Poales</taxon>
        <taxon>Poaceae</taxon>
        <taxon>PACMAD clade</taxon>
        <taxon>Arundinoideae</taxon>
        <taxon>Arundineae</taxon>
        <taxon>Arundo</taxon>
    </lineage>
</organism>
<reference evidence="1" key="1">
    <citation type="submission" date="2014-09" db="EMBL/GenBank/DDBJ databases">
        <authorList>
            <person name="Magalhaes I.L.F."/>
            <person name="Oliveira U."/>
            <person name="Santos F.R."/>
            <person name="Vidigal T.H.D.A."/>
            <person name="Brescovit A.D."/>
            <person name="Santos A.J."/>
        </authorList>
    </citation>
    <scope>NUCLEOTIDE SEQUENCE</scope>
    <source>
        <tissue evidence="1">Shoot tissue taken approximately 20 cm above the soil surface</tissue>
    </source>
</reference>
<dbReference type="EMBL" id="GBRH01159936">
    <property type="protein sequence ID" value="JAE37960.1"/>
    <property type="molecule type" value="Transcribed_RNA"/>
</dbReference>
<name>A0A0A9HLA1_ARUDO</name>
<accession>A0A0A9HLA1</accession>
<proteinExistence type="predicted"/>
<dbReference type="AlphaFoldDB" id="A0A0A9HLA1"/>
<protein>
    <submittedName>
        <fullName evidence="1">Uncharacterized protein</fullName>
    </submittedName>
</protein>
<evidence type="ECO:0000313" key="1">
    <source>
        <dbReference type="EMBL" id="JAE37960.1"/>
    </source>
</evidence>
<sequence length="78" mass="8819">MLHVMVQYSVNEHEDQNSNNQIINAFVEDTARLNSQTTYFTVHVDSSNQILKNSHPGLCGINLVQTGSKSYLNREPAR</sequence>
<reference evidence="1" key="2">
    <citation type="journal article" date="2015" name="Data Brief">
        <title>Shoot transcriptome of the giant reed, Arundo donax.</title>
        <authorList>
            <person name="Barrero R.A."/>
            <person name="Guerrero F.D."/>
            <person name="Moolhuijzen P."/>
            <person name="Goolsby J.A."/>
            <person name="Tidwell J."/>
            <person name="Bellgard S.E."/>
            <person name="Bellgard M.I."/>
        </authorList>
    </citation>
    <scope>NUCLEOTIDE SEQUENCE</scope>
    <source>
        <tissue evidence="1">Shoot tissue taken approximately 20 cm above the soil surface</tissue>
    </source>
</reference>